<dbReference type="Gene3D" id="2.60.120.200">
    <property type="match status" value="1"/>
</dbReference>
<feature type="chain" id="PRO_5004577138" description="Beta-xylosidase C-terminal Concanavalin A-like domain-containing protein" evidence="7">
    <location>
        <begin position="26"/>
        <end position="569"/>
    </location>
</feature>
<dbReference type="InterPro" id="IPR013320">
    <property type="entry name" value="ConA-like_dom_sf"/>
</dbReference>
<dbReference type="Gene3D" id="2.115.10.20">
    <property type="entry name" value="Glycosyl hydrolase domain, family 43"/>
    <property type="match status" value="1"/>
</dbReference>
<accession>T0IDI6</accession>
<evidence type="ECO:0000256" key="3">
    <source>
        <dbReference type="ARBA" id="ARBA00023295"/>
    </source>
</evidence>
<dbReference type="CDD" id="cd18617">
    <property type="entry name" value="GH43_XynB-like"/>
    <property type="match status" value="1"/>
</dbReference>
<evidence type="ECO:0000259" key="8">
    <source>
        <dbReference type="Pfam" id="PF17851"/>
    </source>
</evidence>
<dbReference type="RefSeq" id="WP_021236230.1">
    <property type="nucleotide sequence ID" value="NZ_ATHL01000153.1"/>
</dbReference>
<comment type="caution">
    <text evidence="9">The sequence shown here is derived from an EMBL/GenBank/DDBJ whole genome shotgun (WGS) entry which is preliminary data.</text>
</comment>
<dbReference type="SUPFAM" id="SSF49899">
    <property type="entry name" value="Concanavalin A-like lectins/glucanases"/>
    <property type="match status" value="1"/>
</dbReference>
<keyword evidence="3 6" id="KW-0326">Glycosidase</keyword>
<proteinExistence type="inferred from homology"/>
<dbReference type="GO" id="GO:0005975">
    <property type="term" value="P:carbohydrate metabolic process"/>
    <property type="evidence" value="ECO:0007669"/>
    <property type="project" value="InterPro"/>
</dbReference>
<keyword evidence="10" id="KW-1185">Reference proteome</keyword>
<dbReference type="PATRIC" id="fig|1096930.3.peg.4497"/>
<dbReference type="eggNOG" id="COG3507">
    <property type="taxonomic scope" value="Bacteria"/>
</dbReference>
<sequence>MPKAIRAACALAVPLLAAGSVTISAGANAPSALAASPEGPARFDNFVYQGRSQEEVQSGPGEYRNPILPGYYPDPSITRVGETYYLVNSSFAHYPGLPIFASTDLVTWRQIGNAIGRPDQFDFAGLRSSRGMFAPDISWHRGRFYLVGTCVDCGGNFVMTASDVAGPWSDPTWLPFEGIDPSIYWEGERAFIVNNRAPTGTPLYEGHRAIWVQEFDWRAGKMVGEATQIVNGGVDLARKPVWIEGPHLLKREGFYYLIAAEGGTGDRHSEVVFRARSLRGPFTPWAGNPILSQRGLDPARPNPVTSAGHAKLVKTQTGQWWATFLATRPYEGDYYNIGRETFLLPVTWQDRWPRILPANQPIPLTVPRPDLPATATAAKPLAGDHAYRESFDGTGLGMEWIGLRTPHRPVYRLERGELLLQGTTALGDLSSAPAFVGRRQQHHDARISVDVRFLPVADGDRAGLAAVQSDKAYLFFGVLRRDGRAWIAALVRDGEASERLIASQPISGGSSTFTLALHAQGGRIRLGYTAEGKEHVLAENVDARFLSTKAAGGFVGTVIGPYAWRSEAR</sequence>
<dbReference type="InterPro" id="IPR006710">
    <property type="entry name" value="Glyco_hydro_43"/>
</dbReference>
<protein>
    <recommendedName>
        <fullName evidence="8">Beta-xylosidase C-terminal Concanavalin A-like domain-containing protein</fullName>
    </recommendedName>
</protein>
<evidence type="ECO:0000256" key="5">
    <source>
        <dbReference type="PIRSR" id="PIRSR606710-2"/>
    </source>
</evidence>
<dbReference type="AlphaFoldDB" id="T0IDI6"/>
<dbReference type="SUPFAM" id="SSF75005">
    <property type="entry name" value="Arabinanase/levansucrase/invertase"/>
    <property type="match status" value="1"/>
</dbReference>
<evidence type="ECO:0000256" key="1">
    <source>
        <dbReference type="ARBA" id="ARBA00009865"/>
    </source>
</evidence>
<organism evidence="9 10">
    <name type="scientific">Novosphingobium lindaniclasticum LE124</name>
    <dbReference type="NCBI Taxonomy" id="1096930"/>
    <lineage>
        <taxon>Bacteria</taxon>
        <taxon>Pseudomonadati</taxon>
        <taxon>Pseudomonadota</taxon>
        <taxon>Alphaproteobacteria</taxon>
        <taxon>Sphingomonadales</taxon>
        <taxon>Sphingomonadaceae</taxon>
        <taxon>Novosphingobium</taxon>
    </lineage>
</organism>
<dbReference type="InterPro" id="IPR051795">
    <property type="entry name" value="Glycosyl_Hydrlase_43"/>
</dbReference>
<dbReference type="EMBL" id="ATHL01000153">
    <property type="protein sequence ID" value="EQB07699.1"/>
    <property type="molecule type" value="Genomic_DNA"/>
</dbReference>
<dbReference type="PANTHER" id="PTHR42812:SF12">
    <property type="entry name" value="BETA-XYLOSIDASE-RELATED"/>
    <property type="match status" value="1"/>
</dbReference>
<evidence type="ECO:0000256" key="2">
    <source>
        <dbReference type="ARBA" id="ARBA00022801"/>
    </source>
</evidence>
<evidence type="ECO:0000313" key="9">
    <source>
        <dbReference type="EMBL" id="EQB07699.1"/>
    </source>
</evidence>
<dbReference type="Pfam" id="PF04616">
    <property type="entry name" value="Glyco_hydro_43"/>
    <property type="match status" value="1"/>
</dbReference>
<feature type="signal peptide" evidence="7">
    <location>
        <begin position="1"/>
        <end position="25"/>
    </location>
</feature>
<dbReference type="PANTHER" id="PTHR42812">
    <property type="entry name" value="BETA-XYLOSIDASE"/>
    <property type="match status" value="1"/>
</dbReference>
<keyword evidence="7" id="KW-0732">Signal</keyword>
<dbReference type="Proteomes" id="UP000015527">
    <property type="component" value="Unassembled WGS sequence"/>
</dbReference>
<gene>
    <name evidence="9" type="ORF">L284_22835</name>
</gene>
<dbReference type="InterPro" id="IPR041542">
    <property type="entry name" value="GH43_C2"/>
</dbReference>
<dbReference type="Pfam" id="PF17851">
    <property type="entry name" value="GH43_C2"/>
    <property type="match status" value="1"/>
</dbReference>
<reference evidence="9 10" key="1">
    <citation type="journal article" date="2013" name="Genome Announc.">
        <title>Genome Sequence of Novosphingobium lindaniclasticum LE124T, Isolated from a Hexachlorocyclohexane Dumpsite.</title>
        <authorList>
            <person name="Saxena A."/>
            <person name="Nayyar N."/>
            <person name="Sangwan N."/>
            <person name="Kumari R."/>
            <person name="Khurana J.P."/>
            <person name="Lal R."/>
        </authorList>
    </citation>
    <scope>NUCLEOTIDE SEQUENCE [LARGE SCALE GENOMIC DNA]</scope>
    <source>
        <strain evidence="9 10">LE124</strain>
    </source>
</reference>
<dbReference type="InterPro" id="IPR023296">
    <property type="entry name" value="Glyco_hydro_beta-prop_sf"/>
</dbReference>
<comment type="similarity">
    <text evidence="1 6">Belongs to the glycosyl hydrolase 43 family.</text>
</comment>
<evidence type="ECO:0000256" key="6">
    <source>
        <dbReference type="RuleBase" id="RU361187"/>
    </source>
</evidence>
<dbReference type="GO" id="GO:0004553">
    <property type="term" value="F:hydrolase activity, hydrolyzing O-glycosyl compounds"/>
    <property type="evidence" value="ECO:0007669"/>
    <property type="project" value="InterPro"/>
</dbReference>
<evidence type="ECO:0000256" key="7">
    <source>
        <dbReference type="SAM" id="SignalP"/>
    </source>
</evidence>
<evidence type="ECO:0000256" key="4">
    <source>
        <dbReference type="PIRSR" id="PIRSR606710-1"/>
    </source>
</evidence>
<dbReference type="OrthoDB" id="9801455at2"/>
<feature type="site" description="Important for catalytic activity, responsible for pKa modulation of the active site Glu and correct orientation of both the proton donor and substrate" evidence="5">
    <location>
        <position position="180"/>
    </location>
</feature>
<feature type="domain" description="Beta-xylosidase C-terminal Concanavalin A-like" evidence="8">
    <location>
        <begin position="388"/>
        <end position="565"/>
    </location>
</feature>
<keyword evidence="2 6" id="KW-0378">Hydrolase</keyword>
<name>T0IDI6_9SPHN</name>
<feature type="active site" description="Proton donor" evidence="4">
    <location>
        <position position="244"/>
    </location>
</feature>
<evidence type="ECO:0000313" key="10">
    <source>
        <dbReference type="Proteomes" id="UP000015527"/>
    </source>
</evidence>
<feature type="active site" description="Proton acceptor" evidence="4">
    <location>
        <position position="74"/>
    </location>
</feature>